<name>A0A420BH55_SPHD1</name>
<keyword evidence="4" id="KW-1185">Reference proteome</keyword>
<keyword evidence="1" id="KW-0732">Signal</keyword>
<feature type="domain" description="Metallo-beta-lactamase" evidence="2">
    <location>
        <begin position="54"/>
        <end position="164"/>
    </location>
</feature>
<dbReference type="Proteomes" id="UP000286246">
    <property type="component" value="Unassembled WGS sequence"/>
</dbReference>
<evidence type="ECO:0000259" key="2">
    <source>
        <dbReference type="Pfam" id="PF00753"/>
    </source>
</evidence>
<dbReference type="AlphaFoldDB" id="A0A420BH55"/>
<dbReference type="InterPro" id="IPR052159">
    <property type="entry name" value="Competence_DNA_uptake"/>
</dbReference>
<dbReference type="InterPro" id="IPR036866">
    <property type="entry name" value="RibonucZ/Hydroxyglut_hydro"/>
</dbReference>
<evidence type="ECO:0000313" key="4">
    <source>
        <dbReference type="Proteomes" id="UP000286246"/>
    </source>
</evidence>
<evidence type="ECO:0000313" key="3">
    <source>
        <dbReference type="EMBL" id="RKE56071.1"/>
    </source>
</evidence>
<dbReference type="EMBL" id="RAPY01000001">
    <property type="protein sequence ID" value="RKE56071.1"/>
    <property type="molecule type" value="Genomic_DNA"/>
</dbReference>
<organism evidence="3 4">
    <name type="scientific">Sphingobacterium detergens</name>
    <dbReference type="NCBI Taxonomy" id="1145106"/>
    <lineage>
        <taxon>Bacteria</taxon>
        <taxon>Pseudomonadati</taxon>
        <taxon>Bacteroidota</taxon>
        <taxon>Sphingobacteriia</taxon>
        <taxon>Sphingobacteriales</taxon>
        <taxon>Sphingobacteriaceae</taxon>
        <taxon>Sphingobacterium</taxon>
    </lineage>
</organism>
<feature type="signal peptide" evidence="1">
    <location>
        <begin position="1"/>
        <end position="23"/>
    </location>
</feature>
<comment type="caution">
    <text evidence="3">The sequence shown here is derived from an EMBL/GenBank/DDBJ whole genome shotgun (WGS) entry which is preliminary data.</text>
</comment>
<evidence type="ECO:0000256" key="1">
    <source>
        <dbReference type="SAM" id="SignalP"/>
    </source>
</evidence>
<dbReference type="SUPFAM" id="SSF56281">
    <property type="entry name" value="Metallo-hydrolase/oxidoreductase"/>
    <property type="match status" value="1"/>
</dbReference>
<dbReference type="Gene3D" id="3.60.15.10">
    <property type="entry name" value="Ribonuclease Z/Hydroxyacylglutathione hydrolase-like"/>
    <property type="match status" value="1"/>
</dbReference>
<gene>
    <name evidence="3" type="ORF">DFQ12_0923</name>
</gene>
<keyword evidence="3" id="KW-0378">Hydrolase</keyword>
<dbReference type="RefSeq" id="WP_120257788.1">
    <property type="nucleotide sequence ID" value="NZ_RAPY01000001.1"/>
</dbReference>
<dbReference type="Pfam" id="PF00753">
    <property type="entry name" value="Lactamase_B"/>
    <property type="match status" value="1"/>
</dbReference>
<protein>
    <submittedName>
        <fullName evidence="3">Beta-lactamase superfamily II metal-dependent hydrolase</fullName>
    </submittedName>
</protein>
<dbReference type="OrthoDB" id="9761531at2"/>
<accession>A0A420BH55</accession>
<sequence length="414" mass="47311">MKMIRKLGMLVLFFALEAPLLLAQLSPVKHGTSVQQKFPFWKKGYMDIHHINTGEGNCTFIMMPDGTRILLDAGTVDKKGFEKNNAPLKAIGLRYASTGTIQDALIEYIEWATGSQRGPVVLDYAVISHFHSDHYGAVMDLLPRLDVKTIIDRSYPNYDFPLDLRVKLKDDKLFQRYLQLVDSRLYTIQSLQVGRQDQIVLTKDPKAFPMVHILNIKNNAQVWNPQSNERTELFSARDMLDFYKGGYNENPLSMALKFRYGKFDYYAGADNTGLHDGSVPSWFDVETSIAKAVGRVDAMVLDHHGNRDANNANLIATLDPKIAIQQVYSSDQPGQEVYYRLRNLGKRKERLLFSTNMHDETLVTYGPWFQKGYQSFRGHVILRVFEGGQSYKVYVLDEFNRTVKWESGLLTADD</sequence>
<dbReference type="InterPro" id="IPR001279">
    <property type="entry name" value="Metallo-B-lactamas"/>
</dbReference>
<proteinExistence type="predicted"/>
<dbReference type="GO" id="GO:0016787">
    <property type="term" value="F:hydrolase activity"/>
    <property type="evidence" value="ECO:0007669"/>
    <property type="project" value="UniProtKB-KW"/>
</dbReference>
<reference evidence="3 4" key="1">
    <citation type="submission" date="2018-09" db="EMBL/GenBank/DDBJ databases">
        <title>Genomic Encyclopedia of Type Strains, Phase III (KMG-III): the genomes of soil and plant-associated and newly described type strains.</title>
        <authorList>
            <person name="Whitman W."/>
        </authorList>
    </citation>
    <scope>NUCLEOTIDE SEQUENCE [LARGE SCALE GENOMIC DNA]</scope>
    <source>
        <strain evidence="3 4">CECT 7938</strain>
    </source>
</reference>
<dbReference type="PANTHER" id="PTHR30619">
    <property type="entry name" value="DNA INTERNALIZATION/COMPETENCE PROTEIN COMEC/REC2"/>
    <property type="match status" value="1"/>
</dbReference>
<feature type="chain" id="PRO_5019112592" evidence="1">
    <location>
        <begin position="24"/>
        <end position="414"/>
    </location>
</feature>
<dbReference type="PANTHER" id="PTHR30619:SF1">
    <property type="entry name" value="RECOMBINATION PROTEIN 2"/>
    <property type="match status" value="1"/>
</dbReference>